<reference evidence="1 2" key="1">
    <citation type="submission" date="2014-04" db="EMBL/GenBank/DDBJ databases">
        <title>Evolutionary Origins and Diversification of the Mycorrhizal Mutualists.</title>
        <authorList>
            <consortium name="DOE Joint Genome Institute"/>
            <consortium name="Mycorrhizal Genomics Consortium"/>
            <person name="Kohler A."/>
            <person name="Kuo A."/>
            <person name="Nagy L.G."/>
            <person name="Floudas D."/>
            <person name="Copeland A."/>
            <person name="Barry K.W."/>
            <person name="Cichocki N."/>
            <person name="Veneault-Fourrey C."/>
            <person name="LaButti K."/>
            <person name="Lindquist E.A."/>
            <person name="Lipzen A."/>
            <person name="Lundell T."/>
            <person name="Morin E."/>
            <person name="Murat C."/>
            <person name="Riley R."/>
            <person name="Ohm R."/>
            <person name="Sun H."/>
            <person name="Tunlid A."/>
            <person name="Henrissat B."/>
            <person name="Grigoriev I.V."/>
            <person name="Hibbett D.S."/>
            <person name="Martin F."/>
        </authorList>
    </citation>
    <scope>NUCLEOTIDE SEQUENCE [LARGE SCALE GENOMIC DNA]</scope>
    <source>
        <strain evidence="1 2">Koide BX008</strain>
    </source>
</reference>
<evidence type="ECO:0000313" key="1">
    <source>
        <dbReference type="EMBL" id="KIL64908.1"/>
    </source>
</evidence>
<name>A0A0C2X817_AMAMK</name>
<dbReference type="HOGENOM" id="CLU_056797_2_0_1"/>
<dbReference type="OrthoDB" id="3251205at2759"/>
<gene>
    <name evidence="1" type="ORF">M378DRAFT_77595</name>
</gene>
<dbReference type="PANTHER" id="PTHR33096">
    <property type="entry name" value="CXC2 DOMAIN-CONTAINING PROTEIN"/>
    <property type="match status" value="1"/>
</dbReference>
<dbReference type="Pfam" id="PF18758">
    <property type="entry name" value="KDZ"/>
    <property type="match status" value="1"/>
</dbReference>
<dbReference type="InterPro" id="IPR040521">
    <property type="entry name" value="KDZ"/>
</dbReference>
<organism evidence="1 2">
    <name type="scientific">Amanita muscaria (strain Koide BX008)</name>
    <dbReference type="NCBI Taxonomy" id="946122"/>
    <lineage>
        <taxon>Eukaryota</taxon>
        <taxon>Fungi</taxon>
        <taxon>Dikarya</taxon>
        <taxon>Basidiomycota</taxon>
        <taxon>Agaricomycotina</taxon>
        <taxon>Agaricomycetes</taxon>
        <taxon>Agaricomycetidae</taxon>
        <taxon>Agaricales</taxon>
        <taxon>Pluteineae</taxon>
        <taxon>Amanitaceae</taxon>
        <taxon>Amanita</taxon>
    </lineage>
</organism>
<dbReference type="PANTHER" id="PTHR33096:SF1">
    <property type="entry name" value="CXC1-LIKE CYSTEINE CLUSTER ASSOCIATED WITH KDZ TRANSPOSASES DOMAIN-CONTAINING PROTEIN"/>
    <property type="match status" value="1"/>
</dbReference>
<dbReference type="Proteomes" id="UP000054549">
    <property type="component" value="Unassembled WGS sequence"/>
</dbReference>
<accession>A0A0C2X817</accession>
<dbReference type="EMBL" id="KN818246">
    <property type="protein sequence ID" value="KIL64908.1"/>
    <property type="molecule type" value="Genomic_DNA"/>
</dbReference>
<dbReference type="InParanoid" id="A0A0C2X817"/>
<dbReference type="STRING" id="946122.A0A0C2X817"/>
<protein>
    <submittedName>
        <fullName evidence="1">Uncharacterized protein</fullName>
    </submittedName>
</protein>
<dbReference type="AlphaFoldDB" id="A0A0C2X817"/>
<evidence type="ECO:0000313" key="2">
    <source>
        <dbReference type="Proteomes" id="UP000054549"/>
    </source>
</evidence>
<sequence>MVGAFHGYAHERACQLAWHPLYMKGTGRTEGEGCEHIFSSSNDLARNTRYASQFHRHQAINDHFKFWDQDKYALLSTFIVNHYRQAVQVIKELEGDLANNKKNLGCSDDDFERHFIAEQQYLSNLEKPDPVVEMKKEYVKSLRQLAIYRQEWETTRHATINFRQQLAASGDNTGISQATFQAEISYGQVQNAEALVTLYEVMLGVSEQWTENSPEYRQYYKENVETSYRKAVDELERAVVMRIWELTKMKATGTGTYIRLVMDWT</sequence>
<proteinExistence type="predicted"/>
<keyword evidence="2" id="KW-1185">Reference proteome</keyword>